<dbReference type="PANTHER" id="PTHR45138:SF6">
    <property type="entry name" value="DIGUANYLATE CYCLASE DGCN"/>
    <property type="match status" value="1"/>
</dbReference>
<dbReference type="GO" id="GO:0043709">
    <property type="term" value="P:cell adhesion involved in single-species biofilm formation"/>
    <property type="evidence" value="ECO:0007669"/>
    <property type="project" value="TreeGrafter"/>
</dbReference>
<dbReference type="InterPro" id="IPR050469">
    <property type="entry name" value="Diguanylate_Cyclase"/>
</dbReference>
<accession>A0A419SUB7</accession>
<sequence length="294" mass="33868">MDIDLKVLCKDLSILEKLYDTVRIVNPTNNKIIYWEDSVGKEINGYCYEFWKRNKSCSNCISMRAYSQDETIIKLEYKDKNVYMITAVPVRYNDDKVVVEFIKDITRSMIISNGENQEDVNLYNIIDGINKVAIKDYLTGLFNKRYIGERLPIEISNSLESGKPISVILIDIDNFKDINDTHGHLAGDFILKEVAQELKNSIRKESDWAARYGGEEFLVCLPNTDRKNAKKIAERIRESIENSMFKFNNITLRITASFGACTSYGEKTTMKSIIEIADKKLYKAKEKGKNIVIF</sequence>
<dbReference type="NCBIfam" id="TIGR00254">
    <property type="entry name" value="GGDEF"/>
    <property type="match status" value="1"/>
</dbReference>
<dbReference type="RefSeq" id="WP_120170741.1">
    <property type="nucleotide sequence ID" value="NZ_MCIB01000040.1"/>
</dbReference>
<evidence type="ECO:0000259" key="1">
    <source>
        <dbReference type="PROSITE" id="PS50887"/>
    </source>
</evidence>
<name>A0A419SUB7_9FIRM</name>
<dbReference type="Proteomes" id="UP000284177">
    <property type="component" value="Unassembled WGS sequence"/>
</dbReference>
<dbReference type="InterPro" id="IPR043128">
    <property type="entry name" value="Rev_trsase/Diguanyl_cyclase"/>
</dbReference>
<dbReference type="Pfam" id="PF00990">
    <property type="entry name" value="GGDEF"/>
    <property type="match status" value="1"/>
</dbReference>
<dbReference type="SUPFAM" id="SSF55073">
    <property type="entry name" value="Nucleotide cyclase"/>
    <property type="match status" value="1"/>
</dbReference>
<reference evidence="2 3" key="1">
    <citation type="submission" date="2016-08" db="EMBL/GenBank/DDBJ databases">
        <title>Novel Firmicutes and Novel Genomes.</title>
        <authorList>
            <person name="Poppleton D.I."/>
            <person name="Gribaldo S."/>
        </authorList>
    </citation>
    <scope>NUCLEOTIDE SEQUENCE [LARGE SCALE GENOMIC DNA]</scope>
    <source>
        <strain evidence="2 3">CTT3</strain>
    </source>
</reference>
<dbReference type="FunFam" id="3.30.70.270:FF:000001">
    <property type="entry name" value="Diguanylate cyclase domain protein"/>
    <property type="match status" value="1"/>
</dbReference>
<dbReference type="Gene3D" id="3.30.70.270">
    <property type="match status" value="1"/>
</dbReference>
<organism evidence="2 3">
    <name type="scientific">Thermohalobacter berrensis</name>
    <dbReference type="NCBI Taxonomy" id="99594"/>
    <lineage>
        <taxon>Bacteria</taxon>
        <taxon>Bacillati</taxon>
        <taxon>Bacillota</taxon>
        <taxon>Tissierellia</taxon>
        <taxon>Tissierellales</taxon>
        <taxon>Thermohalobacteraceae</taxon>
        <taxon>Thermohalobacter</taxon>
    </lineage>
</organism>
<evidence type="ECO:0000313" key="2">
    <source>
        <dbReference type="EMBL" id="RKD28774.1"/>
    </source>
</evidence>
<dbReference type="GO" id="GO:0005886">
    <property type="term" value="C:plasma membrane"/>
    <property type="evidence" value="ECO:0007669"/>
    <property type="project" value="TreeGrafter"/>
</dbReference>
<dbReference type="PROSITE" id="PS50887">
    <property type="entry name" value="GGDEF"/>
    <property type="match status" value="1"/>
</dbReference>
<dbReference type="GO" id="GO:0052621">
    <property type="term" value="F:diguanylate cyclase activity"/>
    <property type="evidence" value="ECO:0007669"/>
    <property type="project" value="TreeGrafter"/>
</dbReference>
<dbReference type="PANTHER" id="PTHR45138">
    <property type="entry name" value="REGULATORY COMPONENTS OF SENSORY TRANSDUCTION SYSTEM"/>
    <property type="match status" value="1"/>
</dbReference>
<proteinExistence type="predicted"/>
<dbReference type="InterPro" id="IPR000160">
    <property type="entry name" value="GGDEF_dom"/>
</dbReference>
<dbReference type="CDD" id="cd01949">
    <property type="entry name" value="GGDEF"/>
    <property type="match status" value="1"/>
</dbReference>
<comment type="caution">
    <text evidence="2">The sequence shown here is derived from an EMBL/GenBank/DDBJ whole genome shotgun (WGS) entry which is preliminary data.</text>
</comment>
<keyword evidence="3" id="KW-1185">Reference proteome</keyword>
<feature type="domain" description="GGDEF" evidence="1">
    <location>
        <begin position="163"/>
        <end position="294"/>
    </location>
</feature>
<protein>
    <recommendedName>
        <fullName evidence="1">GGDEF domain-containing protein</fullName>
    </recommendedName>
</protein>
<dbReference type="OrthoDB" id="9805474at2"/>
<dbReference type="AlphaFoldDB" id="A0A419SUB7"/>
<dbReference type="SMART" id="SM00267">
    <property type="entry name" value="GGDEF"/>
    <property type="match status" value="1"/>
</dbReference>
<evidence type="ECO:0000313" key="3">
    <source>
        <dbReference type="Proteomes" id="UP000284177"/>
    </source>
</evidence>
<gene>
    <name evidence="2" type="ORF">BET03_06970</name>
</gene>
<dbReference type="EMBL" id="MCIB01000040">
    <property type="protein sequence ID" value="RKD28774.1"/>
    <property type="molecule type" value="Genomic_DNA"/>
</dbReference>
<dbReference type="GO" id="GO:1902201">
    <property type="term" value="P:negative regulation of bacterial-type flagellum-dependent cell motility"/>
    <property type="evidence" value="ECO:0007669"/>
    <property type="project" value="TreeGrafter"/>
</dbReference>
<dbReference type="InterPro" id="IPR029787">
    <property type="entry name" value="Nucleotide_cyclase"/>
</dbReference>